<dbReference type="EMBL" id="JAVIIW010000032">
    <property type="protein sequence ID" value="MDX8481511.1"/>
    <property type="molecule type" value="Genomic_DNA"/>
</dbReference>
<evidence type="ECO:0000259" key="7">
    <source>
        <dbReference type="Pfam" id="PF01292"/>
    </source>
</evidence>
<dbReference type="InterPro" id="IPR016174">
    <property type="entry name" value="Di-haem_cyt_TM"/>
</dbReference>
<evidence type="ECO:0000313" key="9">
    <source>
        <dbReference type="Proteomes" id="UP001287059"/>
    </source>
</evidence>
<accession>A0ABU4Y3I8</accession>
<evidence type="ECO:0000256" key="5">
    <source>
        <dbReference type="ARBA" id="ARBA00023136"/>
    </source>
</evidence>
<dbReference type="InterPro" id="IPR051542">
    <property type="entry name" value="Hydrogenase_cytochrome"/>
</dbReference>
<keyword evidence="4 6" id="KW-1133">Transmembrane helix</keyword>
<dbReference type="Pfam" id="PF01292">
    <property type="entry name" value="Ni_hydr_CYTB"/>
    <property type="match status" value="1"/>
</dbReference>
<name>A0ABU4Y3I8_9HYPH</name>
<evidence type="ECO:0000313" key="8">
    <source>
        <dbReference type="EMBL" id="MDX8481511.1"/>
    </source>
</evidence>
<evidence type="ECO:0000256" key="2">
    <source>
        <dbReference type="ARBA" id="ARBA00022475"/>
    </source>
</evidence>
<keyword evidence="2" id="KW-1003">Cell membrane</keyword>
<keyword evidence="9" id="KW-1185">Reference proteome</keyword>
<feature type="transmembrane region" description="Helical" evidence="6">
    <location>
        <begin position="49"/>
        <end position="69"/>
    </location>
</feature>
<feature type="transmembrane region" description="Helical" evidence="6">
    <location>
        <begin position="142"/>
        <end position="162"/>
    </location>
</feature>
<feature type="transmembrane region" description="Helical" evidence="6">
    <location>
        <begin position="21"/>
        <end position="37"/>
    </location>
</feature>
<keyword evidence="3 6" id="KW-0812">Transmembrane</keyword>
<dbReference type="RefSeq" id="WP_320289704.1">
    <property type="nucleotide sequence ID" value="NZ_JAVIIW010000032.1"/>
</dbReference>
<evidence type="ECO:0000256" key="3">
    <source>
        <dbReference type="ARBA" id="ARBA00022692"/>
    </source>
</evidence>
<dbReference type="SUPFAM" id="SSF81342">
    <property type="entry name" value="Transmembrane di-heme cytochromes"/>
    <property type="match status" value="1"/>
</dbReference>
<dbReference type="InterPro" id="IPR011577">
    <property type="entry name" value="Cyt_b561_bac/Ni-Hgenase"/>
</dbReference>
<dbReference type="Gene3D" id="1.20.950.20">
    <property type="entry name" value="Transmembrane di-heme cytochromes, Chain C"/>
    <property type="match status" value="1"/>
</dbReference>
<feature type="domain" description="Cytochrome b561 bacterial/Ni-hydrogenase" evidence="7">
    <location>
        <begin position="14"/>
        <end position="175"/>
    </location>
</feature>
<dbReference type="Proteomes" id="UP001287059">
    <property type="component" value="Unassembled WGS sequence"/>
</dbReference>
<evidence type="ECO:0000256" key="1">
    <source>
        <dbReference type="ARBA" id="ARBA00004651"/>
    </source>
</evidence>
<dbReference type="PANTHER" id="PTHR30485:SF2">
    <property type="entry name" value="BLL0597 PROTEIN"/>
    <property type="match status" value="1"/>
</dbReference>
<comment type="caution">
    <text evidence="8">The sequence shown here is derived from an EMBL/GenBank/DDBJ whole genome shotgun (WGS) entry which is preliminary data.</text>
</comment>
<reference evidence="8 9" key="1">
    <citation type="submission" date="2023-08" db="EMBL/GenBank/DDBJ databases">
        <title>Implementing the SeqCode for naming new Mesorhizobium species isolated from Vachellia karroo root nodules.</title>
        <authorList>
            <person name="Van Lill M."/>
        </authorList>
    </citation>
    <scope>NUCLEOTIDE SEQUENCE [LARGE SCALE GENOMIC DNA]</scope>
    <source>
        <strain evidence="8 9">VK24D</strain>
    </source>
</reference>
<keyword evidence="5 6" id="KW-0472">Membrane</keyword>
<sequence length="186" mass="20517">MNATVRTRQTSIKVWSHYVRLFHWTLVLSVTVAWLASGEVMKVHKYAGYLAMALVASRFAAGLFGSGYTRFAQFVRSPRLTLNYLRDISHKRERRYVGHNPAGAAMVLALLVCICGIALTGWMQTTDAYWGVAWVQIAHELLGNAILVLIAIHIAGVALASIRHGENLVRAMVTGRKRSPDAGDIA</sequence>
<feature type="transmembrane region" description="Helical" evidence="6">
    <location>
        <begin position="102"/>
        <end position="122"/>
    </location>
</feature>
<evidence type="ECO:0000256" key="6">
    <source>
        <dbReference type="SAM" id="Phobius"/>
    </source>
</evidence>
<dbReference type="PANTHER" id="PTHR30485">
    <property type="entry name" value="NI/FE-HYDROGENASE 1 B-TYPE CYTOCHROME SUBUNIT"/>
    <property type="match status" value="1"/>
</dbReference>
<evidence type="ECO:0000256" key="4">
    <source>
        <dbReference type="ARBA" id="ARBA00022989"/>
    </source>
</evidence>
<proteinExistence type="predicted"/>
<organism evidence="8 9">
    <name type="scientific">Mesorhizobium album</name>
    <dbReference type="NCBI Taxonomy" id="3072314"/>
    <lineage>
        <taxon>Bacteria</taxon>
        <taxon>Pseudomonadati</taxon>
        <taxon>Pseudomonadota</taxon>
        <taxon>Alphaproteobacteria</taxon>
        <taxon>Hyphomicrobiales</taxon>
        <taxon>Phyllobacteriaceae</taxon>
        <taxon>Mesorhizobium</taxon>
    </lineage>
</organism>
<gene>
    <name evidence="8" type="ORF">RFN28_24045</name>
</gene>
<comment type="subcellular location">
    <subcellularLocation>
        <location evidence="1">Cell membrane</location>
        <topology evidence="1">Multi-pass membrane protein</topology>
    </subcellularLocation>
</comment>
<protein>
    <submittedName>
        <fullName evidence="8">Cytochrome b/b6 domain-containing protein</fullName>
    </submittedName>
</protein>